<dbReference type="Proteomes" id="UP000570851">
    <property type="component" value="Unassembled WGS sequence"/>
</dbReference>
<protein>
    <submittedName>
        <fullName evidence="2">Uncharacterized protein</fullName>
    </submittedName>
</protein>
<feature type="transmembrane region" description="Helical" evidence="1">
    <location>
        <begin position="552"/>
        <end position="569"/>
    </location>
</feature>
<keyword evidence="1" id="KW-1133">Transmembrane helix</keyword>
<dbReference type="RefSeq" id="WP_153228488.1">
    <property type="nucleotide sequence ID" value="NZ_JACKZP010000310.1"/>
</dbReference>
<dbReference type="GeneID" id="58727523"/>
<feature type="transmembrane region" description="Helical" evidence="1">
    <location>
        <begin position="115"/>
        <end position="133"/>
    </location>
</feature>
<feature type="transmembrane region" description="Helical" evidence="1">
    <location>
        <begin position="173"/>
        <end position="192"/>
    </location>
</feature>
<feature type="transmembrane region" description="Helical" evidence="1">
    <location>
        <begin position="260"/>
        <end position="277"/>
    </location>
</feature>
<feature type="transmembrane region" description="Helical" evidence="1">
    <location>
        <begin position="222"/>
        <end position="240"/>
    </location>
</feature>
<keyword evidence="1" id="KW-0472">Membrane</keyword>
<organism evidence="2 3">
    <name type="scientific">Trichormus variabilis N2B</name>
    <dbReference type="NCBI Taxonomy" id="2681315"/>
    <lineage>
        <taxon>Bacteria</taxon>
        <taxon>Bacillati</taxon>
        <taxon>Cyanobacteriota</taxon>
        <taxon>Cyanophyceae</taxon>
        <taxon>Nostocales</taxon>
        <taxon>Nostocaceae</taxon>
        <taxon>Trichormus</taxon>
    </lineage>
</organism>
<feature type="transmembrane region" description="Helical" evidence="1">
    <location>
        <begin position="145"/>
        <end position="166"/>
    </location>
</feature>
<feature type="transmembrane region" description="Helical" evidence="1">
    <location>
        <begin position="431"/>
        <end position="455"/>
    </location>
</feature>
<proteinExistence type="predicted"/>
<dbReference type="EMBL" id="JACKZP010000310">
    <property type="protein sequence ID" value="MBC1306065.1"/>
    <property type="molecule type" value="Genomic_DNA"/>
</dbReference>
<sequence length="669" mass="77857">MRNWKQAIITQIVKWLTLLLPEGCQADIFAFQQQLELEQQNNTEIQLEILKVVKDAYIGLLKSIPTNLITFLEKLNPNYWTIQIYGTNYYPQALAQVETEFLKDYYNINHKSMQISGIALIIFYIILGVLDIWCLPEVKVTAWLIKLFVCFMLFLTTYLAFCPIVFNRYNQQIISFSLVTTVLGIILCMSLSRIDELGYHTYYGALLLIIFYTYLNSGLRFFNALIVSSILLFGYGVMNYVNQSTILDLHINNLRHFNNYFFLISSLIAGASASNLLERTIRLNFLIRYTISNSFLEFLNFFEFNKPEQFFENISKIRISPQILEKFLHQSFVSVPDTNFLYYKEGFLSKEKSLLKLPIKFKSEIEEAKIKSFKKYYAIMLFKKILSSTFQFVKGVFLWIQDINLIFIKKHYCSDYQKKLKKIERLFRLDYLQSSLISIRFASIYAFIFYGLFGLADIFCLPETKFVSIPIRIGVCITAMIWLLTSFFENFFKKFNQIIIVFVTLIASGGIIYMIASSRSTELGYTTYYAGLILVMFYIFLFSRLLFLNAMLVALFIVAGYGIIAVIYQNSLSSFQNTGLFINNTIFLAILCVVGSIACYLFEQNSRLDFLTRYTIAYKAQELLAYYEHTNPTPKELLDMINGIRHSPRKLQEFLTEILAFQSSKSGKN</sequence>
<feature type="transmembrane region" description="Helical" evidence="1">
    <location>
        <begin position="467"/>
        <end position="488"/>
    </location>
</feature>
<gene>
    <name evidence="2" type="ORF">GNE12_29785</name>
</gene>
<evidence type="ECO:0000256" key="1">
    <source>
        <dbReference type="SAM" id="Phobius"/>
    </source>
</evidence>
<name>A0ABR6SI45_ANAVA</name>
<reference evidence="2 3" key="1">
    <citation type="submission" date="2019-11" db="EMBL/GenBank/DDBJ databases">
        <title>Comparison of genomes from free-living endosymbiotic cyanobacteria isolated from Azolla.</title>
        <authorList>
            <person name="Thiel T."/>
            <person name="Pratte B."/>
        </authorList>
    </citation>
    <scope>NUCLEOTIDE SEQUENCE [LARGE SCALE GENOMIC DNA]</scope>
    <source>
        <strain evidence="2 3">N2B</strain>
        <plasmid evidence="2">pN2B-D</plasmid>
    </source>
</reference>
<feature type="transmembrane region" description="Helical" evidence="1">
    <location>
        <begin position="198"/>
        <end position="215"/>
    </location>
</feature>
<comment type="caution">
    <text evidence="2">The sequence shown here is derived from an EMBL/GenBank/DDBJ whole genome shotgun (WGS) entry which is preliminary data.</text>
</comment>
<evidence type="ECO:0000313" key="2">
    <source>
        <dbReference type="EMBL" id="MBC1306065.1"/>
    </source>
</evidence>
<evidence type="ECO:0000313" key="3">
    <source>
        <dbReference type="Proteomes" id="UP000570851"/>
    </source>
</evidence>
<keyword evidence="1" id="KW-0812">Transmembrane</keyword>
<feature type="transmembrane region" description="Helical" evidence="1">
    <location>
        <begin position="581"/>
        <end position="602"/>
    </location>
</feature>
<geneLocation type="plasmid" evidence="2">
    <name>pN2B-D</name>
</geneLocation>
<feature type="transmembrane region" description="Helical" evidence="1">
    <location>
        <begin position="528"/>
        <end position="547"/>
    </location>
</feature>
<keyword evidence="3" id="KW-1185">Reference proteome</keyword>
<feature type="transmembrane region" description="Helical" evidence="1">
    <location>
        <begin position="495"/>
        <end position="516"/>
    </location>
</feature>
<accession>A0ABR6SI45</accession>
<keyword evidence="2" id="KW-0614">Plasmid</keyword>